<dbReference type="PANTHER" id="PTHR31672:SF2">
    <property type="entry name" value="F-BOX DOMAIN-CONTAINING PROTEIN"/>
    <property type="match status" value="1"/>
</dbReference>
<organism evidence="2 3">
    <name type="scientific">Hevea brasiliensis</name>
    <name type="common">Para rubber tree</name>
    <name type="synonym">Siphonia brasiliensis</name>
    <dbReference type="NCBI Taxonomy" id="3981"/>
    <lineage>
        <taxon>Eukaryota</taxon>
        <taxon>Viridiplantae</taxon>
        <taxon>Streptophyta</taxon>
        <taxon>Embryophyta</taxon>
        <taxon>Tracheophyta</taxon>
        <taxon>Spermatophyta</taxon>
        <taxon>Magnoliopsida</taxon>
        <taxon>eudicotyledons</taxon>
        <taxon>Gunneridae</taxon>
        <taxon>Pentapetalae</taxon>
        <taxon>rosids</taxon>
        <taxon>fabids</taxon>
        <taxon>Malpighiales</taxon>
        <taxon>Euphorbiaceae</taxon>
        <taxon>Crotonoideae</taxon>
        <taxon>Micrandreae</taxon>
        <taxon>Hevea</taxon>
    </lineage>
</organism>
<keyword evidence="3" id="KW-1185">Reference proteome</keyword>
<dbReference type="EMBL" id="JAAGAX010000014">
    <property type="protein sequence ID" value="KAF2292367.1"/>
    <property type="molecule type" value="Genomic_DNA"/>
</dbReference>
<dbReference type="Pfam" id="PF08268">
    <property type="entry name" value="FBA_3"/>
    <property type="match status" value="1"/>
</dbReference>
<reference evidence="2 3" key="1">
    <citation type="journal article" date="2020" name="Mol. Plant">
        <title>The Chromosome-Based Rubber Tree Genome Provides New Insights into Spurge Genome Evolution and Rubber Biosynthesis.</title>
        <authorList>
            <person name="Liu J."/>
            <person name="Shi C."/>
            <person name="Shi C.C."/>
            <person name="Li W."/>
            <person name="Zhang Q.J."/>
            <person name="Zhang Y."/>
            <person name="Li K."/>
            <person name="Lu H.F."/>
            <person name="Shi C."/>
            <person name="Zhu S.T."/>
            <person name="Xiao Z.Y."/>
            <person name="Nan H."/>
            <person name="Yue Y."/>
            <person name="Zhu X.G."/>
            <person name="Wu Y."/>
            <person name="Hong X.N."/>
            <person name="Fan G.Y."/>
            <person name="Tong Y."/>
            <person name="Zhang D."/>
            <person name="Mao C.L."/>
            <person name="Liu Y.L."/>
            <person name="Hao S.J."/>
            <person name="Liu W.Q."/>
            <person name="Lv M.Q."/>
            <person name="Zhang H.B."/>
            <person name="Liu Y."/>
            <person name="Hu-Tang G.R."/>
            <person name="Wang J.P."/>
            <person name="Wang J.H."/>
            <person name="Sun Y.H."/>
            <person name="Ni S.B."/>
            <person name="Chen W.B."/>
            <person name="Zhang X.C."/>
            <person name="Jiao Y.N."/>
            <person name="Eichler E.E."/>
            <person name="Li G.H."/>
            <person name="Liu X."/>
            <person name="Gao L.Z."/>
        </authorList>
    </citation>
    <scope>NUCLEOTIDE SEQUENCE [LARGE SCALE GENOMIC DNA]</scope>
    <source>
        <strain evidence="3">cv. GT1</strain>
        <tissue evidence="2">Leaf</tissue>
    </source>
</reference>
<feature type="domain" description="F-box associated beta-propeller type 3" evidence="1">
    <location>
        <begin position="6"/>
        <end position="134"/>
    </location>
</feature>
<comment type="caution">
    <text evidence="2">The sequence shown here is derived from an EMBL/GenBank/DDBJ whole genome shotgun (WGS) entry which is preliminary data.</text>
</comment>
<dbReference type="InterPro" id="IPR017451">
    <property type="entry name" value="F-box-assoc_interact_dom"/>
</dbReference>
<evidence type="ECO:0000259" key="1">
    <source>
        <dbReference type="Pfam" id="PF08268"/>
    </source>
</evidence>
<accession>A0A6A6KUP2</accession>
<proteinExistence type="predicted"/>
<dbReference type="InterPro" id="IPR013187">
    <property type="entry name" value="F-box-assoc_dom_typ3"/>
</dbReference>
<dbReference type="InterPro" id="IPR050796">
    <property type="entry name" value="SCF_F-box_component"/>
</dbReference>
<evidence type="ECO:0000313" key="2">
    <source>
        <dbReference type="EMBL" id="KAF2292367.1"/>
    </source>
</evidence>
<dbReference type="AlphaFoldDB" id="A0A6A6KUP2"/>
<protein>
    <recommendedName>
        <fullName evidence="1">F-box associated beta-propeller type 3 domain-containing protein</fullName>
    </recommendedName>
</protein>
<dbReference type="PANTHER" id="PTHR31672">
    <property type="entry name" value="BNACNNG10540D PROTEIN"/>
    <property type="match status" value="1"/>
</dbReference>
<dbReference type="Proteomes" id="UP000467840">
    <property type="component" value="Chromosome 13"/>
</dbReference>
<name>A0A6A6KUP2_HEVBR</name>
<gene>
    <name evidence="2" type="ORF">GH714_020713</name>
</gene>
<dbReference type="NCBIfam" id="TIGR01640">
    <property type="entry name" value="F_box_assoc_1"/>
    <property type="match status" value="1"/>
</dbReference>
<evidence type="ECO:0000313" key="3">
    <source>
        <dbReference type="Proteomes" id="UP000467840"/>
    </source>
</evidence>
<sequence length="200" mass="23637">MTILGFGFQTETKEYKVLKISHVTRNVRVRWIFRFNPRSKAEILTVGSLTWRSLGQISYNLIRSPSQVMVNGTLHWVNWPRRHQPFDHRLISFDLGDEKFRVVPNPVSAGVERHGYHRFNLVLVNGKLHWVDWPRRHRPGRMLISFDLGEEKFREIPKPECARMEWRGYALVIKRGCLSAAVYPNYGQFDVWIMKDYGVK</sequence>